<feature type="transmembrane region" description="Helical" evidence="8">
    <location>
        <begin position="9"/>
        <end position="28"/>
    </location>
</feature>
<keyword evidence="5 8" id="KW-1133">Transmembrane helix</keyword>
<comment type="subcellular location">
    <subcellularLocation>
        <location evidence="1">Cell membrane</location>
        <topology evidence="1">Multi-pass membrane protein</topology>
    </subcellularLocation>
</comment>
<evidence type="ECO:0000256" key="7">
    <source>
        <dbReference type="ARBA" id="ARBA00024033"/>
    </source>
</evidence>
<keyword evidence="6 8" id="KW-0472">Membrane</keyword>
<evidence type="ECO:0000256" key="3">
    <source>
        <dbReference type="ARBA" id="ARBA00022679"/>
    </source>
</evidence>
<comment type="caution">
    <text evidence="9">The sequence shown here is derived from an EMBL/GenBank/DDBJ whole genome shotgun (WGS) entry which is preliminary data.</text>
</comment>
<feature type="transmembrane region" description="Helical" evidence="8">
    <location>
        <begin position="198"/>
        <end position="219"/>
    </location>
</feature>
<evidence type="ECO:0000256" key="8">
    <source>
        <dbReference type="SAM" id="Phobius"/>
    </source>
</evidence>
<organism evidence="9 10">
    <name type="scientific">Pontibacter toksunensis</name>
    <dbReference type="NCBI Taxonomy" id="1332631"/>
    <lineage>
        <taxon>Bacteria</taxon>
        <taxon>Pseudomonadati</taxon>
        <taxon>Bacteroidota</taxon>
        <taxon>Cytophagia</taxon>
        <taxon>Cytophagales</taxon>
        <taxon>Hymenobacteraceae</taxon>
        <taxon>Pontibacter</taxon>
    </lineage>
</organism>
<dbReference type="Proteomes" id="UP001597641">
    <property type="component" value="Unassembled WGS sequence"/>
</dbReference>
<dbReference type="RefSeq" id="WP_377486728.1">
    <property type="nucleotide sequence ID" value="NZ_JBHUOX010000012.1"/>
</dbReference>
<gene>
    <name evidence="9" type="ORF">ACFS7Z_16265</name>
</gene>
<name>A0ABW6BY75_9BACT</name>
<feature type="transmembrane region" description="Helical" evidence="8">
    <location>
        <begin position="339"/>
        <end position="358"/>
    </location>
</feature>
<keyword evidence="9" id="KW-0328">Glycosyltransferase</keyword>
<sequence length="411" mass="46887">MNKLLHSKYTWVFFLGSISFVLLTGEVINERLRMHDLEVYYRTAARLMQGEALYRIATDGHYVYKYSPTAAIYFIPFLLLPFSVAKVLYWVLLTFLTGVAFQLFYRMLLPQDGLASDNRKQNIVLLLSFLAVAVHLHREWHLGQVNLLLLGLYIFMMKGLVHGKPVVAGLLLAASLFIKPFGLIFFPYLLLKQRYRTIFYAVGFILLLGLLPMLFYPSLPAFKHLYLSWFQELTIELKAKQRLLTEGNHTIFSVLARYTPVQYALTSAAAIKVYQFVLLVLIGGLFLLFNRWGRQLREQQVPELAFLIALVPLFAFTSENAFLFTAPCIMYLVYNYQNFSLAGKAALILACFLIGATIRDVTGAAVYGYLQALSVYSVGTVLLLVLMFALQYKKKGKTLDNNPRKGEEIRA</sequence>
<evidence type="ECO:0000256" key="4">
    <source>
        <dbReference type="ARBA" id="ARBA00022692"/>
    </source>
</evidence>
<feature type="transmembrane region" description="Helical" evidence="8">
    <location>
        <begin position="87"/>
        <end position="109"/>
    </location>
</feature>
<feature type="transmembrane region" description="Helical" evidence="8">
    <location>
        <begin position="121"/>
        <end position="138"/>
    </location>
</feature>
<accession>A0ABW6BY75</accession>
<evidence type="ECO:0000256" key="6">
    <source>
        <dbReference type="ARBA" id="ARBA00023136"/>
    </source>
</evidence>
<feature type="transmembrane region" description="Helical" evidence="8">
    <location>
        <begin position="63"/>
        <end position="80"/>
    </location>
</feature>
<keyword evidence="3 9" id="KW-0808">Transferase</keyword>
<comment type="similarity">
    <text evidence="7">Belongs to the glycosyltransferase 87 family.</text>
</comment>
<evidence type="ECO:0000256" key="5">
    <source>
        <dbReference type="ARBA" id="ARBA00022989"/>
    </source>
</evidence>
<keyword evidence="4 8" id="KW-0812">Transmembrane</keyword>
<evidence type="ECO:0000313" key="9">
    <source>
        <dbReference type="EMBL" id="MFD3001929.1"/>
    </source>
</evidence>
<feature type="transmembrane region" description="Helical" evidence="8">
    <location>
        <begin position="370"/>
        <end position="392"/>
    </location>
</feature>
<feature type="transmembrane region" description="Helical" evidence="8">
    <location>
        <begin position="273"/>
        <end position="292"/>
    </location>
</feature>
<evidence type="ECO:0000313" key="10">
    <source>
        <dbReference type="Proteomes" id="UP001597641"/>
    </source>
</evidence>
<dbReference type="InterPro" id="IPR018584">
    <property type="entry name" value="GT87"/>
</dbReference>
<keyword evidence="2" id="KW-1003">Cell membrane</keyword>
<dbReference type="Pfam" id="PF09594">
    <property type="entry name" value="GT87"/>
    <property type="match status" value="1"/>
</dbReference>
<dbReference type="EC" id="2.4.-.-" evidence="9"/>
<dbReference type="EMBL" id="JBHUOX010000012">
    <property type="protein sequence ID" value="MFD3001929.1"/>
    <property type="molecule type" value="Genomic_DNA"/>
</dbReference>
<proteinExistence type="inferred from homology"/>
<feature type="transmembrane region" description="Helical" evidence="8">
    <location>
        <begin position="167"/>
        <end position="191"/>
    </location>
</feature>
<evidence type="ECO:0000256" key="1">
    <source>
        <dbReference type="ARBA" id="ARBA00004651"/>
    </source>
</evidence>
<evidence type="ECO:0000256" key="2">
    <source>
        <dbReference type="ARBA" id="ARBA00022475"/>
    </source>
</evidence>
<protein>
    <submittedName>
        <fullName evidence="9">Glycosyltransferase family 87 protein</fullName>
        <ecNumber evidence="9">2.4.-.-</ecNumber>
    </submittedName>
</protein>
<dbReference type="GO" id="GO:0016757">
    <property type="term" value="F:glycosyltransferase activity"/>
    <property type="evidence" value="ECO:0007669"/>
    <property type="project" value="UniProtKB-KW"/>
</dbReference>
<keyword evidence="10" id="KW-1185">Reference proteome</keyword>
<reference evidence="10" key="1">
    <citation type="journal article" date="2019" name="Int. J. Syst. Evol. Microbiol.">
        <title>The Global Catalogue of Microorganisms (GCM) 10K type strain sequencing project: providing services to taxonomists for standard genome sequencing and annotation.</title>
        <authorList>
            <consortium name="The Broad Institute Genomics Platform"/>
            <consortium name="The Broad Institute Genome Sequencing Center for Infectious Disease"/>
            <person name="Wu L."/>
            <person name="Ma J."/>
        </authorList>
    </citation>
    <scope>NUCLEOTIDE SEQUENCE [LARGE SCALE GENOMIC DNA]</scope>
    <source>
        <strain evidence="10">KCTC 23984</strain>
    </source>
</reference>